<dbReference type="OrthoDB" id="582955at2"/>
<feature type="transmembrane region" description="Helical" evidence="1">
    <location>
        <begin position="60"/>
        <end position="78"/>
    </location>
</feature>
<feature type="transmembrane region" description="Helical" evidence="1">
    <location>
        <begin position="85"/>
        <end position="104"/>
    </location>
</feature>
<keyword evidence="1" id="KW-0812">Transmembrane</keyword>
<keyword evidence="1" id="KW-1133">Transmembrane helix</keyword>
<reference evidence="2 3" key="1">
    <citation type="submission" date="2018-08" db="EMBL/GenBank/DDBJ databases">
        <title>Isolation, diversity and antifungal activity of Actinobacteria from cow dung.</title>
        <authorList>
            <person name="Ling L."/>
        </authorList>
    </citation>
    <scope>NUCLEOTIDE SEQUENCE [LARGE SCALE GENOMIC DNA]</scope>
    <source>
        <strain evidence="2 3">NEAU-LLE</strain>
    </source>
</reference>
<accession>A0A371NP62</accession>
<dbReference type="Proteomes" id="UP000262172">
    <property type="component" value="Unassembled WGS sequence"/>
</dbReference>
<sequence length="157" mass="16212">MTVIIAATGALAILGLAVIFGADVVGLLVQRSVYADLDDRTLVQAVGRGHYYADRRMPAVGIPATVLTAVTAAAAFLWGTTLSGILSAAALVLLVTWLLVYARLAKPINTTLTAAALAGEVPADARALQARWESLLPLRVVLNGVTIALLAATLALI</sequence>
<evidence type="ECO:0000256" key="1">
    <source>
        <dbReference type="SAM" id="Phobius"/>
    </source>
</evidence>
<dbReference type="EMBL" id="QUAB01000048">
    <property type="protein sequence ID" value="REJ03971.1"/>
    <property type="molecule type" value="Genomic_DNA"/>
</dbReference>
<comment type="caution">
    <text evidence="2">The sequence shown here is derived from an EMBL/GenBank/DDBJ whole genome shotgun (WGS) entry which is preliminary data.</text>
</comment>
<dbReference type="RefSeq" id="WP_116243491.1">
    <property type="nucleotide sequence ID" value="NZ_QUAB01000048.1"/>
</dbReference>
<keyword evidence="3" id="KW-1185">Reference proteome</keyword>
<evidence type="ECO:0000313" key="2">
    <source>
        <dbReference type="EMBL" id="REJ03971.1"/>
    </source>
</evidence>
<dbReference type="AlphaFoldDB" id="A0A371NP62"/>
<name>A0A371NP62_9MICO</name>
<evidence type="ECO:0000313" key="3">
    <source>
        <dbReference type="Proteomes" id="UP000262172"/>
    </source>
</evidence>
<organism evidence="2 3">
    <name type="scientific">Microbacterium bovistercoris</name>
    <dbReference type="NCBI Taxonomy" id="2293570"/>
    <lineage>
        <taxon>Bacteria</taxon>
        <taxon>Bacillati</taxon>
        <taxon>Actinomycetota</taxon>
        <taxon>Actinomycetes</taxon>
        <taxon>Micrococcales</taxon>
        <taxon>Microbacteriaceae</taxon>
        <taxon>Microbacterium</taxon>
    </lineage>
</organism>
<proteinExistence type="predicted"/>
<feature type="transmembrane region" description="Helical" evidence="1">
    <location>
        <begin position="136"/>
        <end position="156"/>
    </location>
</feature>
<gene>
    <name evidence="2" type="ORF">DY023_16800</name>
</gene>
<keyword evidence="1" id="KW-0472">Membrane</keyword>
<protein>
    <submittedName>
        <fullName evidence="2">DUF1772 domain-containing protein</fullName>
    </submittedName>
</protein>